<dbReference type="AlphaFoldDB" id="A0A9D9HQ13"/>
<organism evidence="3 4">
    <name type="scientific">Candidatus Gallitreponema excrementavium</name>
    <dbReference type="NCBI Taxonomy" id="2840840"/>
    <lineage>
        <taxon>Bacteria</taxon>
        <taxon>Pseudomonadati</taxon>
        <taxon>Spirochaetota</taxon>
        <taxon>Spirochaetia</taxon>
        <taxon>Spirochaetales</taxon>
        <taxon>Candidatus Gallitreponema</taxon>
    </lineage>
</organism>
<gene>
    <name evidence="3" type="ORF">IAA81_07835</name>
</gene>
<proteinExistence type="predicted"/>
<reference evidence="3" key="2">
    <citation type="journal article" date="2021" name="PeerJ">
        <title>Extensive microbial diversity within the chicken gut microbiome revealed by metagenomics and culture.</title>
        <authorList>
            <person name="Gilroy R."/>
            <person name="Ravi A."/>
            <person name="Getino M."/>
            <person name="Pursley I."/>
            <person name="Horton D.L."/>
            <person name="Alikhan N.F."/>
            <person name="Baker D."/>
            <person name="Gharbi K."/>
            <person name="Hall N."/>
            <person name="Watson M."/>
            <person name="Adriaenssens E.M."/>
            <person name="Foster-Nyarko E."/>
            <person name="Jarju S."/>
            <person name="Secka A."/>
            <person name="Antonio M."/>
            <person name="Oren A."/>
            <person name="Chaudhuri R.R."/>
            <person name="La Ragione R."/>
            <person name="Hildebrand F."/>
            <person name="Pallen M.J."/>
        </authorList>
    </citation>
    <scope>NUCLEOTIDE SEQUENCE</scope>
    <source>
        <strain evidence="3">10532</strain>
    </source>
</reference>
<keyword evidence="1" id="KW-0812">Transmembrane</keyword>
<evidence type="ECO:0000313" key="3">
    <source>
        <dbReference type="EMBL" id="MBO8458122.1"/>
    </source>
</evidence>
<feature type="domain" description="DUF4349" evidence="2">
    <location>
        <begin position="73"/>
        <end position="277"/>
    </location>
</feature>
<evidence type="ECO:0000259" key="2">
    <source>
        <dbReference type="Pfam" id="PF14257"/>
    </source>
</evidence>
<keyword evidence="1" id="KW-1133">Transmembrane helix</keyword>
<sequence length="302" mass="32963">MCACSGKSGSAGKQKVAEYGVMADYAAEESFAASPALARSSVSYAGSGRDSVSAANGTIQAAGTEGNAGNYEKKIIKTGYIDLQVENLSAAEASVEKWCKDFGGYISSSSTGRSSLSIVAHIPSDKFDEAFAVAGSFGELKNKNVSSRDVSEEFYDLSSRLENKKVLRDRLKGYLKTAKNMQDLLQIENQLNSVLSDIDSMEGSLRRLTGQIDYSQIQINASLPSYTTETGFKWPSWSGALRTFFMVILEFFRNFVFFIFYLVIIGIPVVAFAGLVYYITFGKLGLVKKFFKKLSGGSKKRE</sequence>
<dbReference type="Pfam" id="PF14257">
    <property type="entry name" value="DUF4349"/>
    <property type="match status" value="1"/>
</dbReference>
<evidence type="ECO:0000256" key="1">
    <source>
        <dbReference type="SAM" id="Phobius"/>
    </source>
</evidence>
<dbReference type="EMBL" id="JADIMM010000089">
    <property type="protein sequence ID" value="MBO8458122.1"/>
    <property type="molecule type" value="Genomic_DNA"/>
</dbReference>
<protein>
    <submittedName>
        <fullName evidence="3">DUF4349 domain-containing protein</fullName>
    </submittedName>
</protein>
<feature type="transmembrane region" description="Helical" evidence="1">
    <location>
        <begin position="255"/>
        <end position="279"/>
    </location>
</feature>
<reference evidence="3" key="1">
    <citation type="submission" date="2020-10" db="EMBL/GenBank/DDBJ databases">
        <authorList>
            <person name="Gilroy R."/>
        </authorList>
    </citation>
    <scope>NUCLEOTIDE SEQUENCE</scope>
    <source>
        <strain evidence="3">10532</strain>
    </source>
</reference>
<dbReference type="InterPro" id="IPR025645">
    <property type="entry name" value="DUF4349"/>
</dbReference>
<keyword evidence="1" id="KW-0472">Membrane</keyword>
<dbReference type="Proteomes" id="UP000823638">
    <property type="component" value="Unassembled WGS sequence"/>
</dbReference>
<name>A0A9D9HQ13_9SPIR</name>
<accession>A0A9D9HQ13</accession>
<comment type="caution">
    <text evidence="3">The sequence shown here is derived from an EMBL/GenBank/DDBJ whole genome shotgun (WGS) entry which is preliminary data.</text>
</comment>
<evidence type="ECO:0000313" key="4">
    <source>
        <dbReference type="Proteomes" id="UP000823638"/>
    </source>
</evidence>